<evidence type="ECO:0000313" key="3">
    <source>
        <dbReference type="Proteomes" id="UP000294947"/>
    </source>
</evidence>
<reference evidence="2 3" key="1">
    <citation type="submission" date="2019-03" db="EMBL/GenBank/DDBJ databases">
        <title>Draft genome sequences of novel Actinobacteria.</title>
        <authorList>
            <person name="Sahin N."/>
            <person name="Ay H."/>
            <person name="Saygin H."/>
        </authorList>
    </citation>
    <scope>NUCLEOTIDE SEQUENCE [LARGE SCALE GENOMIC DNA]</scope>
    <source>
        <strain evidence="2 3">7K502</strain>
    </source>
</reference>
<dbReference type="AlphaFoldDB" id="A0A4R4ZFD2"/>
<organism evidence="2 3">
    <name type="scientific">Saccharopolyspora elongata</name>
    <dbReference type="NCBI Taxonomy" id="2530387"/>
    <lineage>
        <taxon>Bacteria</taxon>
        <taxon>Bacillati</taxon>
        <taxon>Actinomycetota</taxon>
        <taxon>Actinomycetes</taxon>
        <taxon>Pseudonocardiales</taxon>
        <taxon>Pseudonocardiaceae</taxon>
        <taxon>Saccharopolyspora</taxon>
    </lineage>
</organism>
<dbReference type="OrthoDB" id="3693608at2"/>
<protein>
    <submittedName>
        <fullName evidence="2">Uncharacterized protein</fullName>
    </submittedName>
</protein>
<dbReference type="Proteomes" id="UP000294947">
    <property type="component" value="Unassembled WGS sequence"/>
</dbReference>
<proteinExistence type="predicted"/>
<evidence type="ECO:0000313" key="2">
    <source>
        <dbReference type="EMBL" id="TDD56720.1"/>
    </source>
</evidence>
<sequence length="105" mass="11674">MIAWTIIVGTAAVLLTLWPMYRSYFYRAQHAGSGEGALTVRYLIARIEAETTNSGQHRLRETPAIRGNPAEQLATDADRPPTADHDGFTRHSEILSRILAGLERL</sequence>
<evidence type="ECO:0000256" key="1">
    <source>
        <dbReference type="SAM" id="MobiDB-lite"/>
    </source>
</evidence>
<feature type="compositionally biased region" description="Basic and acidic residues" evidence="1">
    <location>
        <begin position="76"/>
        <end position="88"/>
    </location>
</feature>
<feature type="region of interest" description="Disordered" evidence="1">
    <location>
        <begin position="52"/>
        <end position="88"/>
    </location>
</feature>
<gene>
    <name evidence="2" type="ORF">E1288_01200</name>
</gene>
<accession>A0A4R4ZFD2</accession>
<name>A0A4R4ZFD2_9PSEU</name>
<comment type="caution">
    <text evidence="2">The sequence shown here is derived from an EMBL/GenBank/DDBJ whole genome shotgun (WGS) entry which is preliminary data.</text>
</comment>
<keyword evidence="3" id="KW-1185">Reference proteome</keyword>
<dbReference type="EMBL" id="SMKW01000001">
    <property type="protein sequence ID" value="TDD56720.1"/>
    <property type="molecule type" value="Genomic_DNA"/>
</dbReference>